<name>A0A401RE08_CHIPU</name>
<dbReference type="PANTHER" id="PTHR10983:SF16">
    <property type="entry name" value="LYSOCARDIOLIPIN ACYLTRANSFERASE 1"/>
    <property type="match status" value="1"/>
</dbReference>
<proteinExistence type="predicted"/>
<keyword evidence="1" id="KW-0732">Signal</keyword>
<feature type="signal peptide" evidence="1">
    <location>
        <begin position="1"/>
        <end position="17"/>
    </location>
</feature>
<dbReference type="AlphaFoldDB" id="A0A401RE08"/>
<dbReference type="GO" id="GO:0036149">
    <property type="term" value="P:phosphatidylinositol acyl-chain remodeling"/>
    <property type="evidence" value="ECO:0007669"/>
    <property type="project" value="TreeGrafter"/>
</dbReference>
<keyword evidence="3" id="KW-1185">Reference proteome</keyword>
<evidence type="ECO:0000313" key="2">
    <source>
        <dbReference type="EMBL" id="GCC16379.1"/>
    </source>
</evidence>
<sequence length="94" mass="10909">MPLCFSLSALLFLSGWAMQMSAFIFVRRNWGEDQQHLSLILDYLCDIKHPLQLLMFPEGTDLTAVQFEKYLAEYPWVKFSCNMMFNSGCTMLPS</sequence>
<reference evidence="2 3" key="1">
    <citation type="journal article" date="2018" name="Nat. Ecol. Evol.">
        <title>Shark genomes provide insights into elasmobranch evolution and the origin of vertebrates.</title>
        <authorList>
            <person name="Hara Y"/>
            <person name="Yamaguchi K"/>
            <person name="Onimaru K"/>
            <person name="Kadota M"/>
            <person name="Koyanagi M"/>
            <person name="Keeley SD"/>
            <person name="Tatsumi K"/>
            <person name="Tanaka K"/>
            <person name="Motone F"/>
            <person name="Kageyama Y"/>
            <person name="Nozu R"/>
            <person name="Adachi N"/>
            <person name="Nishimura O"/>
            <person name="Nakagawa R"/>
            <person name="Tanegashima C"/>
            <person name="Kiyatake I"/>
            <person name="Matsumoto R"/>
            <person name="Murakumo K"/>
            <person name="Nishida K"/>
            <person name="Terakita A"/>
            <person name="Kuratani S"/>
            <person name="Sato K"/>
            <person name="Hyodo S Kuraku.S."/>
        </authorList>
    </citation>
    <scope>NUCLEOTIDE SEQUENCE [LARGE SCALE GENOMIC DNA]</scope>
</reference>
<accession>A0A401RE08</accession>
<comment type="caution">
    <text evidence="2">The sequence shown here is derived from an EMBL/GenBank/DDBJ whole genome shotgun (WGS) entry which is preliminary data.</text>
</comment>
<dbReference type="OrthoDB" id="186786at2759"/>
<evidence type="ECO:0000313" key="3">
    <source>
        <dbReference type="Proteomes" id="UP000287033"/>
    </source>
</evidence>
<dbReference type="EMBL" id="BEZZ01008957">
    <property type="protein sequence ID" value="GCC16379.1"/>
    <property type="molecule type" value="Genomic_DNA"/>
</dbReference>
<dbReference type="GO" id="GO:0005783">
    <property type="term" value="C:endoplasmic reticulum"/>
    <property type="evidence" value="ECO:0007669"/>
    <property type="project" value="TreeGrafter"/>
</dbReference>
<gene>
    <name evidence="2" type="ORF">chiPu_0022576</name>
</gene>
<evidence type="ECO:0000256" key="1">
    <source>
        <dbReference type="SAM" id="SignalP"/>
    </source>
</evidence>
<dbReference type="Proteomes" id="UP000287033">
    <property type="component" value="Unassembled WGS sequence"/>
</dbReference>
<dbReference type="GO" id="GO:0016746">
    <property type="term" value="F:acyltransferase activity"/>
    <property type="evidence" value="ECO:0007669"/>
    <property type="project" value="TreeGrafter"/>
</dbReference>
<dbReference type="STRING" id="137246.A0A401RE08"/>
<organism evidence="2 3">
    <name type="scientific">Chiloscyllium punctatum</name>
    <name type="common">Brownbanded bambooshark</name>
    <name type="synonym">Hemiscyllium punctatum</name>
    <dbReference type="NCBI Taxonomy" id="137246"/>
    <lineage>
        <taxon>Eukaryota</taxon>
        <taxon>Metazoa</taxon>
        <taxon>Chordata</taxon>
        <taxon>Craniata</taxon>
        <taxon>Vertebrata</taxon>
        <taxon>Chondrichthyes</taxon>
        <taxon>Elasmobranchii</taxon>
        <taxon>Galeomorphii</taxon>
        <taxon>Galeoidea</taxon>
        <taxon>Orectolobiformes</taxon>
        <taxon>Hemiscylliidae</taxon>
        <taxon>Chiloscyllium</taxon>
    </lineage>
</organism>
<dbReference type="PANTHER" id="PTHR10983">
    <property type="entry name" value="1-ACYLGLYCEROL-3-PHOSPHATE ACYLTRANSFERASE-RELATED"/>
    <property type="match status" value="1"/>
</dbReference>
<protein>
    <submittedName>
        <fullName evidence="2">Uncharacterized protein</fullName>
    </submittedName>
</protein>
<feature type="chain" id="PRO_5019209131" evidence="1">
    <location>
        <begin position="18"/>
        <end position="94"/>
    </location>
</feature>